<reference evidence="3" key="1">
    <citation type="journal article" date="2007" name="Nature">
        <title>The grapevine genome sequence suggests ancestral hexaploidization in major angiosperm phyla.</title>
        <authorList>
            <consortium name="The French-Italian Public Consortium for Grapevine Genome Characterization."/>
            <person name="Jaillon O."/>
            <person name="Aury J.-M."/>
            <person name="Noel B."/>
            <person name="Policriti A."/>
            <person name="Clepet C."/>
            <person name="Casagrande A."/>
            <person name="Choisne N."/>
            <person name="Aubourg S."/>
            <person name="Vitulo N."/>
            <person name="Jubin C."/>
            <person name="Vezzi A."/>
            <person name="Legeai F."/>
            <person name="Hugueney P."/>
            <person name="Dasilva C."/>
            <person name="Horner D."/>
            <person name="Mica E."/>
            <person name="Jublot D."/>
            <person name="Poulain J."/>
            <person name="Bruyere C."/>
            <person name="Billault A."/>
            <person name="Segurens B."/>
            <person name="Gouyvenoux M."/>
            <person name="Ugarte E."/>
            <person name="Cattonaro F."/>
            <person name="Anthouard V."/>
            <person name="Vico V."/>
            <person name="Del Fabbro C."/>
            <person name="Alaux M."/>
            <person name="Di Gaspero G."/>
            <person name="Dumas V."/>
            <person name="Felice N."/>
            <person name="Paillard S."/>
            <person name="Juman I."/>
            <person name="Moroldo M."/>
            <person name="Scalabrin S."/>
            <person name="Canaguier A."/>
            <person name="Le Clainche I."/>
            <person name="Malacrida G."/>
            <person name="Durand E."/>
            <person name="Pesole G."/>
            <person name="Laucou V."/>
            <person name="Chatelet P."/>
            <person name="Merdinoglu D."/>
            <person name="Delledonne M."/>
            <person name="Pezzotti M."/>
            <person name="Lecharny A."/>
            <person name="Scarpelli C."/>
            <person name="Artiguenave F."/>
            <person name="Pe M.E."/>
            <person name="Valle G."/>
            <person name="Morgante M."/>
            <person name="Caboche M."/>
            <person name="Adam-Blondon A.-F."/>
            <person name="Weissenbach J."/>
            <person name="Quetier F."/>
            <person name="Wincker P."/>
        </authorList>
    </citation>
    <scope>NUCLEOTIDE SEQUENCE [LARGE SCALE GENOMIC DNA]</scope>
    <source>
        <strain evidence="3">cv. Pinot noir / PN40024</strain>
    </source>
</reference>
<keyword evidence="3" id="KW-1185">Reference proteome</keyword>
<gene>
    <name evidence="2" type="ordered locus">VIT_01s0010g00490</name>
</gene>
<dbReference type="Proteomes" id="UP000009183">
    <property type="component" value="Chromosome 1"/>
</dbReference>
<accession>F6HGE6</accession>
<dbReference type="EMBL" id="FN595754">
    <property type="protein sequence ID" value="CCB51147.1"/>
    <property type="molecule type" value="Genomic_DNA"/>
</dbReference>
<feature type="region of interest" description="Disordered" evidence="1">
    <location>
        <begin position="1"/>
        <end position="29"/>
    </location>
</feature>
<name>F6HGE6_VITVI</name>
<evidence type="ECO:0000313" key="2">
    <source>
        <dbReference type="EMBL" id="CCB51147.1"/>
    </source>
</evidence>
<organism evidence="2 3">
    <name type="scientific">Vitis vinifera</name>
    <name type="common">Grape</name>
    <dbReference type="NCBI Taxonomy" id="29760"/>
    <lineage>
        <taxon>Eukaryota</taxon>
        <taxon>Viridiplantae</taxon>
        <taxon>Streptophyta</taxon>
        <taxon>Embryophyta</taxon>
        <taxon>Tracheophyta</taxon>
        <taxon>Spermatophyta</taxon>
        <taxon>Magnoliopsida</taxon>
        <taxon>eudicotyledons</taxon>
        <taxon>Gunneridae</taxon>
        <taxon>Pentapetalae</taxon>
        <taxon>rosids</taxon>
        <taxon>Vitales</taxon>
        <taxon>Vitaceae</taxon>
        <taxon>Viteae</taxon>
        <taxon>Vitis</taxon>
    </lineage>
</organism>
<dbReference type="HOGENOM" id="CLU_3411286_0_0_1"/>
<dbReference type="PaxDb" id="29760-VIT_01s0010g00490.t01"/>
<dbReference type="InParanoid" id="F6HGE6"/>
<evidence type="ECO:0000256" key="1">
    <source>
        <dbReference type="SAM" id="MobiDB-lite"/>
    </source>
</evidence>
<dbReference type="AlphaFoldDB" id="F6HGE6"/>
<evidence type="ECO:0000313" key="3">
    <source>
        <dbReference type="Proteomes" id="UP000009183"/>
    </source>
</evidence>
<feature type="compositionally biased region" description="Polar residues" evidence="1">
    <location>
        <begin position="17"/>
        <end position="29"/>
    </location>
</feature>
<sequence length="29" mass="3218">MMSSVYGNPKLMGHSLSPRTHLNDTENSL</sequence>
<proteinExistence type="predicted"/>
<protein>
    <submittedName>
        <fullName evidence="2">Uncharacterized protein</fullName>
    </submittedName>
</protein>